<keyword evidence="6" id="KW-0833">Ubl conjugation pathway</keyword>
<dbReference type="GO" id="GO:0016579">
    <property type="term" value="P:protein deubiquitination"/>
    <property type="evidence" value="ECO:0007669"/>
    <property type="project" value="InterPro"/>
</dbReference>
<dbReference type="GeneID" id="113210668"/>
<comment type="similarity">
    <text evidence="3">Belongs to the peptidase C19 family.</text>
</comment>
<evidence type="ECO:0000313" key="15">
    <source>
        <dbReference type="Proteomes" id="UP000504606"/>
    </source>
</evidence>
<feature type="domain" description="USP" evidence="14">
    <location>
        <begin position="40"/>
        <end position="166"/>
    </location>
</feature>
<evidence type="ECO:0000256" key="8">
    <source>
        <dbReference type="ARBA" id="ARBA00022807"/>
    </source>
</evidence>
<evidence type="ECO:0000256" key="9">
    <source>
        <dbReference type="ARBA" id="ARBA00039432"/>
    </source>
</evidence>
<keyword evidence="5" id="KW-0645">Protease</keyword>
<keyword evidence="15" id="KW-1185">Reference proteome</keyword>
<evidence type="ECO:0000256" key="3">
    <source>
        <dbReference type="ARBA" id="ARBA00009085"/>
    </source>
</evidence>
<dbReference type="InterPro" id="IPR038765">
    <property type="entry name" value="Papain-like_cys_pep_sf"/>
</dbReference>
<dbReference type="AlphaFoldDB" id="A0A9C6XTF2"/>
<comment type="catalytic activity">
    <reaction evidence="1">
        <text>Thiol-dependent hydrolysis of ester, thioester, amide, peptide and isopeptide bonds formed by the C-terminal Gly of ubiquitin (a 76-residue protein attached to proteins as an intracellular targeting signal).</text>
        <dbReference type="EC" id="3.4.19.12"/>
    </reaction>
</comment>
<organism evidence="15 16">
    <name type="scientific">Frankliniella occidentalis</name>
    <name type="common">Western flower thrips</name>
    <name type="synonym">Euthrips occidentalis</name>
    <dbReference type="NCBI Taxonomy" id="133901"/>
    <lineage>
        <taxon>Eukaryota</taxon>
        <taxon>Metazoa</taxon>
        <taxon>Ecdysozoa</taxon>
        <taxon>Arthropoda</taxon>
        <taxon>Hexapoda</taxon>
        <taxon>Insecta</taxon>
        <taxon>Pterygota</taxon>
        <taxon>Neoptera</taxon>
        <taxon>Paraneoptera</taxon>
        <taxon>Thysanoptera</taxon>
        <taxon>Terebrantia</taxon>
        <taxon>Thripoidea</taxon>
        <taxon>Thripidae</taxon>
        <taxon>Frankliniella</taxon>
    </lineage>
</organism>
<evidence type="ECO:0000256" key="6">
    <source>
        <dbReference type="ARBA" id="ARBA00022786"/>
    </source>
</evidence>
<protein>
    <recommendedName>
        <fullName evidence="9">Ubiquitin carboxyl-terminal hydrolase 36</fullName>
        <ecNumber evidence="4">3.4.19.12</ecNumber>
    </recommendedName>
    <alternativeName>
        <fullName evidence="12">Deubiquitinating enzyme 36</fullName>
    </alternativeName>
    <alternativeName>
        <fullName evidence="11">Protein scrawny</fullName>
    </alternativeName>
    <alternativeName>
        <fullName evidence="10">Ubiquitin thioesterase 36</fullName>
    </alternativeName>
    <alternativeName>
        <fullName evidence="13">Ubiquitin-specific-processing protease 36</fullName>
    </alternativeName>
</protein>
<dbReference type="PROSITE" id="PS50235">
    <property type="entry name" value="USP_3"/>
    <property type="match status" value="1"/>
</dbReference>
<evidence type="ECO:0000256" key="2">
    <source>
        <dbReference type="ARBA" id="ARBA00004604"/>
    </source>
</evidence>
<sequence>MQKRPTGSECSAYSIKRNKSDGCEILDPDSETDSPRHTHCGLINIKMTCFLNATLQALFHVPAFSEFVLSEEHEKKCLHSSCLRCALRVTLTSMVSSTESAISPSLVLAILPDFWEEFILGEQQDAHELLIKFLCVLGKQVSSTEELSSIFGGVLDRRGVFQCISR</sequence>
<dbReference type="Pfam" id="PF00443">
    <property type="entry name" value="UCH"/>
    <property type="match status" value="1"/>
</dbReference>
<reference evidence="16" key="1">
    <citation type="submission" date="2025-08" db="UniProtKB">
        <authorList>
            <consortium name="RefSeq"/>
        </authorList>
    </citation>
    <scope>IDENTIFICATION</scope>
    <source>
        <tissue evidence="16">Whole organism</tissue>
    </source>
</reference>
<evidence type="ECO:0000256" key="7">
    <source>
        <dbReference type="ARBA" id="ARBA00022801"/>
    </source>
</evidence>
<evidence type="ECO:0000256" key="13">
    <source>
        <dbReference type="ARBA" id="ARBA00043009"/>
    </source>
</evidence>
<accession>A0A9C6XTF2</accession>
<comment type="subcellular location">
    <subcellularLocation>
        <location evidence="2">Nucleus</location>
        <location evidence="2">Nucleolus</location>
    </subcellularLocation>
</comment>
<dbReference type="GO" id="GO:0006508">
    <property type="term" value="P:proteolysis"/>
    <property type="evidence" value="ECO:0007669"/>
    <property type="project" value="UniProtKB-KW"/>
</dbReference>
<dbReference type="GO" id="GO:0005829">
    <property type="term" value="C:cytosol"/>
    <property type="evidence" value="ECO:0007669"/>
    <property type="project" value="TreeGrafter"/>
</dbReference>
<dbReference type="SUPFAM" id="SSF54001">
    <property type="entry name" value="Cysteine proteinases"/>
    <property type="match status" value="1"/>
</dbReference>
<dbReference type="OrthoDB" id="420187at2759"/>
<evidence type="ECO:0000256" key="11">
    <source>
        <dbReference type="ARBA" id="ARBA00042154"/>
    </source>
</evidence>
<dbReference type="GO" id="GO:0004843">
    <property type="term" value="F:cysteine-type deubiquitinase activity"/>
    <property type="evidence" value="ECO:0007669"/>
    <property type="project" value="UniProtKB-EC"/>
</dbReference>
<evidence type="ECO:0000256" key="10">
    <source>
        <dbReference type="ARBA" id="ARBA00041300"/>
    </source>
</evidence>
<dbReference type="Proteomes" id="UP000504606">
    <property type="component" value="Unplaced"/>
</dbReference>
<dbReference type="PANTHER" id="PTHR24006:SF758">
    <property type="entry name" value="UBIQUITIN CARBOXYL-TERMINAL HYDROLASE 36"/>
    <property type="match status" value="1"/>
</dbReference>
<dbReference type="GO" id="GO:0005730">
    <property type="term" value="C:nucleolus"/>
    <property type="evidence" value="ECO:0007669"/>
    <property type="project" value="UniProtKB-SubCell"/>
</dbReference>
<dbReference type="Gene3D" id="3.90.70.10">
    <property type="entry name" value="Cysteine proteinases"/>
    <property type="match status" value="1"/>
</dbReference>
<dbReference type="PANTHER" id="PTHR24006">
    <property type="entry name" value="UBIQUITIN CARBOXYL-TERMINAL HYDROLASE"/>
    <property type="match status" value="1"/>
</dbReference>
<keyword evidence="7" id="KW-0378">Hydrolase</keyword>
<gene>
    <name evidence="16" type="primary">LOC113210668</name>
</gene>
<evidence type="ECO:0000259" key="14">
    <source>
        <dbReference type="PROSITE" id="PS50235"/>
    </source>
</evidence>
<evidence type="ECO:0000256" key="12">
    <source>
        <dbReference type="ARBA" id="ARBA00042420"/>
    </source>
</evidence>
<dbReference type="EC" id="3.4.19.12" evidence="4"/>
<dbReference type="GO" id="GO:0042981">
    <property type="term" value="P:regulation of apoptotic process"/>
    <property type="evidence" value="ECO:0007669"/>
    <property type="project" value="TreeGrafter"/>
</dbReference>
<name>A0A9C6XTF2_FRAOC</name>
<evidence type="ECO:0000313" key="16">
    <source>
        <dbReference type="RefSeq" id="XP_052130302.1"/>
    </source>
</evidence>
<dbReference type="InterPro" id="IPR028889">
    <property type="entry name" value="USP"/>
</dbReference>
<evidence type="ECO:0000256" key="1">
    <source>
        <dbReference type="ARBA" id="ARBA00000707"/>
    </source>
</evidence>
<dbReference type="RefSeq" id="XP_052130302.1">
    <property type="nucleotide sequence ID" value="XM_052274342.1"/>
</dbReference>
<keyword evidence="8" id="KW-0788">Thiol protease</keyword>
<dbReference type="InterPro" id="IPR050164">
    <property type="entry name" value="Peptidase_C19"/>
</dbReference>
<dbReference type="KEGG" id="foc:113210668"/>
<proteinExistence type="inferred from homology"/>
<evidence type="ECO:0000256" key="5">
    <source>
        <dbReference type="ARBA" id="ARBA00022670"/>
    </source>
</evidence>
<evidence type="ECO:0000256" key="4">
    <source>
        <dbReference type="ARBA" id="ARBA00012759"/>
    </source>
</evidence>
<dbReference type="InterPro" id="IPR001394">
    <property type="entry name" value="Peptidase_C19_UCH"/>
</dbReference>